<evidence type="ECO:0000256" key="2">
    <source>
        <dbReference type="SAM" id="Phobius"/>
    </source>
</evidence>
<evidence type="ECO:0000259" key="3">
    <source>
        <dbReference type="Pfam" id="PF05239"/>
    </source>
</evidence>
<dbReference type="Pfam" id="PF05239">
    <property type="entry name" value="PRC"/>
    <property type="match status" value="1"/>
</dbReference>
<feature type="region of interest" description="Disordered" evidence="1">
    <location>
        <begin position="137"/>
        <end position="157"/>
    </location>
</feature>
<dbReference type="Gene3D" id="3.90.50.10">
    <property type="entry name" value="Photosynthetic Reaction Center, subunit H, domain 2"/>
    <property type="match status" value="1"/>
</dbReference>
<keyword evidence="5" id="KW-1185">Reference proteome</keyword>
<feature type="domain" description="PRC-barrel" evidence="3">
    <location>
        <begin position="275"/>
        <end position="340"/>
    </location>
</feature>
<dbReference type="InterPro" id="IPR011033">
    <property type="entry name" value="PRC_barrel-like_sf"/>
</dbReference>
<feature type="transmembrane region" description="Helical" evidence="2">
    <location>
        <begin position="64"/>
        <end position="84"/>
    </location>
</feature>
<evidence type="ECO:0000313" key="4">
    <source>
        <dbReference type="EMBL" id="MFC0623302.1"/>
    </source>
</evidence>
<accession>A0ABV6QI50</accession>
<keyword evidence="2" id="KW-0472">Membrane</keyword>
<dbReference type="EMBL" id="JBHLTC010000005">
    <property type="protein sequence ID" value="MFC0623302.1"/>
    <property type="molecule type" value="Genomic_DNA"/>
</dbReference>
<evidence type="ECO:0000313" key="5">
    <source>
        <dbReference type="Proteomes" id="UP001589890"/>
    </source>
</evidence>
<protein>
    <submittedName>
        <fullName evidence="4">PRC-barrel domain-containing protein</fullName>
    </submittedName>
</protein>
<gene>
    <name evidence="4" type="ORF">ACFFGN_04465</name>
</gene>
<organism evidence="4 5">
    <name type="scientific">Kribbella deserti</name>
    <dbReference type="NCBI Taxonomy" id="1926257"/>
    <lineage>
        <taxon>Bacteria</taxon>
        <taxon>Bacillati</taxon>
        <taxon>Actinomycetota</taxon>
        <taxon>Actinomycetes</taxon>
        <taxon>Propionibacteriales</taxon>
        <taxon>Kribbellaceae</taxon>
        <taxon>Kribbella</taxon>
    </lineage>
</organism>
<evidence type="ECO:0000256" key="1">
    <source>
        <dbReference type="SAM" id="MobiDB-lite"/>
    </source>
</evidence>
<name>A0ABV6QI50_9ACTN</name>
<dbReference type="SUPFAM" id="SSF50346">
    <property type="entry name" value="PRC-barrel domain"/>
    <property type="match status" value="1"/>
</dbReference>
<sequence>MRIYRLAWWATGILLAFLGTISAVAVWSFVTALIIFGCVALLTTSAVMSLALPEEARSSDLRTSAATVLLVAVAAVALCGVGAILGPIALSIPALLAAGSPPAVAFCLRRLQTDGRNGASPVDEPAGAADERVGAVTAAQAGAEPSPAQEAEPETMDDATLCKAWRTSYWSLRDASPPSERAQIVAVRERYLDELERRHPAAVSRWLQAETGPCGDPGKYLAAEHELSAHYSHGLDDAQSGPDLPTDGKEDMAGEAEEFLVRLQDTDLMVAEDEADVRGRKVIDRDGQEIGEIDGLLIDAEQQKVRFLQVSAGGFLGIGERRFLVPVDAVTSVEDDQVTLGQDREHVAGAPVYDPDLEDKPDRGFYEGIYGHYGYAPYWEPGYRYPRFP</sequence>
<dbReference type="Proteomes" id="UP001589890">
    <property type="component" value="Unassembled WGS sequence"/>
</dbReference>
<dbReference type="PANTHER" id="PTHR36505:SF1">
    <property type="entry name" value="BLR1072 PROTEIN"/>
    <property type="match status" value="1"/>
</dbReference>
<feature type="transmembrane region" description="Helical" evidence="2">
    <location>
        <begin position="33"/>
        <end position="52"/>
    </location>
</feature>
<dbReference type="PANTHER" id="PTHR36505">
    <property type="entry name" value="BLR1072 PROTEIN"/>
    <property type="match status" value="1"/>
</dbReference>
<dbReference type="RefSeq" id="WP_380044004.1">
    <property type="nucleotide sequence ID" value="NZ_JBHLTC010000005.1"/>
</dbReference>
<feature type="compositionally biased region" description="Low complexity" evidence="1">
    <location>
        <begin position="138"/>
        <end position="150"/>
    </location>
</feature>
<dbReference type="InterPro" id="IPR014747">
    <property type="entry name" value="Bac_photo_RC_H_C"/>
</dbReference>
<proteinExistence type="predicted"/>
<comment type="caution">
    <text evidence="4">The sequence shown here is derived from an EMBL/GenBank/DDBJ whole genome shotgun (WGS) entry which is preliminary data.</text>
</comment>
<dbReference type="InterPro" id="IPR027275">
    <property type="entry name" value="PRC-brl_dom"/>
</dbReference>
<reference evidence="4 5" key="1">
    <citation type="submission" date="2024-09" db="EMBL/GenBank/DDBJ databases">
        <authorList>
            <person name="Sun Q."/>
            <person name="Mori K."/>
        </authorList>
    </citation>
    <scope>NUCLEOTIDE SEQUENCE [LARGE SCALE GENOMIC DNA]</scope>
    <source>
        <strain evidence="4 5">CGMCC 1.15906</strain>
    </source>
</reference>
<keyword evidence="2" id="KW-0812">Transmembrane</keyword>
<keyword evidence="2" id="KW-1133">Transmembrane helix</keyword>